<comment type="function">
    <text evidence="4">Together with its co-chaperonin GroES, plays an essential role in assisting protein folding. The GroEL-GroES system forms a nano-cage that allows encapsulation of the non-native substrate proteins and provides a physical environment optimized to promote and accelerate protein folding.</text>
</comment>
<comment type="subunit">
    <text evidence="4">Forms a cylinder of 14 subunits composed of two heptameric rings stacked back-to-back. Interacts with the co-chaperonin GroES.</text>
</comment>
<dbReference type="SUPFAM" id="SSF54849">
    <property type="entry name" value="GroEL-intermediate domain like"/>
    <property type="match status" value="1"/>
</dbReference>
<dbReference type="SUPFAM" id="SSF52029">
    <property type="entry name" value="GroEL apical domain-like"/>
    <property type="match status" value="1"/>
</dbReference>
<organism evidence="6 7">
    <name type="scientific">Actinomycetospora straminea</name>
    <dbReference type="NCBI Taxonomy" id="663607"/>
    <lineage>
        <taxon>Bacteria</taxon>
        <taxon>Bacillati</taxon>
        <taxon>Actinomycetota</taxon>
        <taxon>Actinomycetes</taxon>
        <taxon>Pseudonocardiales</taxon>
        <taxon>Pseudonocardiaceae</taxon>
        <taxon>Actinomycetospora</taxon>
    </lineage>
</organism>
<dbReference type="Gene3D" id="3.50.7.10">
    <property type="entry name" value="GroEL"/>
    <property type="match status" value="1"/>
</dbReference>
<evidence type="ECO:0000313" key="7">
    <source>
        <dbReference type="Proteomes" id="UP001500457"/>
    </source>
</evidence>
<sequence length="562" mass="59459">MAKELRFGADARRALQAGVDQLAEAVKSTLGPKGRNVILEKITGTPEVTNDGVTIAREIFLRDQFENMGAQVLKEAAVKTNDVVGDGTTTATVLAQAIVREGLKAIGQGGNPVLVKRGIDAAVARVVDHLSTVVHPVDDVESLARVAAISANDDDAIGRVVAETLHTVGDDGVITVDDGPRLGLHVNFVEDFEFDNGYVSPYLVTDPGSMLAVLDDPYLLFSAEKISDVRLLMPVLEKLMRDPRPLVIIAEKVEGTALQMLVHNHVNGHLKVTAIQAPGFGEKRVHMLEDMAALCGGKVLSKASSFALEQMGIEHLGRATQVRATSEQTAIIGGHGDPTARETRVQQLRTEMERATIGTDEDWFSERIARLSGKAAILEVGAPTNAELKEVRHRVDDSLQATRAAMAEGIVAGGGAALLHAEAALGNLDALTGDGRIGAEIVRAALSEPANLIATNAGFEGPDVVKQTRDLGVDEGFDALEGRFGNMLELGIIDPLRVVRSALQNGASVAGLILTTNSLVAEEQTPWNKSLMTEFGQLDEGLPQPAPDASTPQSLGLGPSMG</sequence>
<dbReference type="Pfam" id="PF00118">
    <property type="entry name" value="Cpn60_TCP1"/>
    <property type="match status" value="1"/>
</dbReference>
<evidence type="ECO:0000256" key="2">
    <source>
        <dbReference type="ARBA" id="ARBA00023186"/>
    </source>
</evidence>
<gene>
    <name evidence="6" type="primary">groL_3</name>
    <name evidence="6" type="ORF">GCM10023203_37230</name>
</gene>
<keyword evidence="7" id="KW-1185">Reference proteome</keyword>
<feature type="region of interest" description="Disordered" evidence="5">
    <location>
        <begin position="538"/>
        <end position="562"/>
    </location>
</feature>
<dbReference type="SUPFAM" id="SSF48592">
    <property type="entry name" value="GroEL equatorial domain-like"/>
    <property type="match status" value="1"/>
</dbReference>
<dbReference type="EMBL" id="BAABHQ010000010">
    <property type="protein sequence ID" value="GAA4882131.1"/>
    <property type="molecule type" value="Genomic_DNA"/>
</dbReference>
<dbReference type="InterPro" id="IPR027413">
    <property type="entry name" value="GROEL-like_equatorial_sf"/>
</dbReference>
<dbReference type="Proteomes" id="UP001500457">
    <property type="component" value="Unassembled WGS sequence"/>
</dbReference>
<dbReference type="InterPro" id="IPR027409">
    <property type="entry name" value="GroEL-like_apical_dom_sf"/>
</dbReference>
<dbReference type="CDD" id="cd03344">
    <property type="entry name" value="GroEL"/>
    <property type="match status" value="1"/>
</dbReference>
<comment type="caution">
    <text evidence="6">The sequence shown here is derived from an EMBL/GenBank/DDBJ whole genome shotgun (WGS) entry which is preliminary data.</text>
</comment>
<evidence type="ECO:0000256" key="4">
    <source>
        <dbReference type="RuleBase" id="RU000419"/>
    </source>
</evidence>
<dbReference type="NCBIfam" id="NF009489">
    <property type="entry name" value="PRK12851.1"/>
    <property type="match status" value="1"/>
</dbReference>
<dbReference type="PRINTS" id="PR00298">
    <property type="entry name" value="CHAPERONIN60"/>
</dbReference>
<dbReference type="InterPro" id="IPR001844">
    <property type="entry name" value="Cpn60/GroEL"/>
</dbReference>
<comment type="similarity">
    <text evidence="1 3">Belongs to the chaperonin (HSP60) family.</text>
</comment>
<dbReference type="NCBIfam" id="NF000592">
    <property type="entry name" value="PRK00013.1"/>
    <property type="match status" value="1"/>
</dbReference>
<evidence type="ECO:0000313" key="6">
    <source>
        <dbReference type="EMBL" id="GAA4882131.1"/>
    </source>
</evidence>
<dbReference type="NCBIfam" id="NF009488">
    <property type="entry name" value="PRK12850.1"/>
    <property type="match status" value="1"/>
</dbReference>
<proteinExistence type="inferred from homology"/>
<keyword evidence="2" id="KW-0143">Chaperone</keyword>
<dbReference type="NCBIfam" id="TIGR02348">
    <property type="entry name" value="GroEL"/>
    <property type="match status" value="1"/>
</dbReference>
<name>A0ABP9ENY8_9PSEU</name>
<reference evidence="7" key="1">
    <citation type="journal article" date="2019" name="Int. J. Syst. Evol. Microbiol.">
        <title>The Global Catalogue of Microorganisms (GCM) 10K type strain sequencing project: providing services to taxonomists for standard genome sequencing and annotation.</title>
        <authorList>
            <consortium name="The Broad Institute Genomics Platform"/>
            <consortium name="The Broad Institute Genome Sequencing Center for Infectious Disease"/>
            <person name="Wu L."/>
            <person name="Ma J."/>
        </authorList>
    </citation>
    <scope>NUCLEOTIDE SEQUENCE [LARGE SCALE GENOMIC DNA]</scope>
    <source>
        <strain evidence="7">JCM 17983</strain>
    </source>
</reference>
<dbReference type="Gene3D" id="3.30.260.10">
    <property type="entry name" value="TCP-1-like chaperonin intermediate domain"/>
    <property type="match status" value="1"/>
</dbReference>
<dbReference type="InterPro" id="IPR002423">
    <property type="entry name" value="Cpn60/GroEL/TCP-1"/>
</dbReference>
<evidence type="ECO:0000256" key="5">
    <source>
        <dbReference type="SAM" id="MobiDB-lite"/>
    </source>
</evidence>
<dbReference type="PANTHER" id="PTHR45633">
    <property type="entry name" value="60 KDA HEAT SHOCK PROTEIN, MITOCHONDRIAL"/>
    <property type="match status" value="1"/>
</dbReference>
<accession>A0ABP9ENY8</accession>
<evidence type="ECO:0000256" key="3">
    <source>
        <dbReference type="RuleBase" id="RU000418"/>
    </source>
</evidence>
<dbReference type="NCBIfam" id="NF009487">
    <property type="entry name" value="PRK12849.1"/>
    <property type="match status" value="1"/>
</dbReference>
<evidence type="ECO:0000256" key="1">
    <source>
        <dbReference type="ARBA" id="ARBA00006607"/>
    </source>
</evidence>
<dbReference type="RefSeq" id="WP_274233568.1">
    <property type="nucleotide sequence ID" value="NZ_BAABHQ010000010.1"/>
</dbReference>
<dbReference type="InterPro" id="IPR027410">
    <property type="entry name" value="TCP-1-like_intermed_sf"/>
</dbReference>
<protein>
    <recommendedName>
        <fullName evidence="4">60 kDa chaperonin</fullName>
    </recommendedName>
</protein>
<dbReference type="Gene3D" id="1.10.560.10">
    <property type="entry name" value="GroEL-like equatorial domain"/>
    <property type="match status" value="1"/>
</dbReference>